<keyword evidence="6" id="KW-0227">DNA damage</keyword>
<dbReference type="NCBIfam" id="TIGR00589">
    <property type="entry name" value="ogt"/>
    <property type="match status" value="1"/>
</dbReference>
<dbReference type="EMBL" id="CP036281">
    <property type="protein sequence ID" value="QDU81450.1"/>
    <property type="molecule type" value="Genomic_DNA"/>
</dbReference>
<dbReference type="AlphaFoldDB" id="A0A518CQH0"/>
<dbReference type="InterPro" id="IPR014048">
    <property type="entry name" value="MethylDNA_cys_MeTrfase_DNA-bd"/>
</dbReference>
<dbReference type="GO" id="GO:0006281">
    <property type="term" value="P:DNA repair"/>
    <property type="evidence" value="ECO:0007669"/>
    <property type="project" value="UniProtKB-KW"/>
</dbReference>
<comment type="similarity">
    <text evidence="2">Belongs to the MGMT family.</text>
</comment>
<keyword evidence="7" id="KW-0234">DNA repair</keyword>
<comment type="catalytic activity">
    <reaction evidence="1">
        <text>a 4-O-methyl-thymidine in DNA + L-cysteinyl-[protein] = a thymidine in DNA + S-methyl-L-cysteinyl-[protein]</text>
        <dbReference type="Rhea" id="RHEA:53428"/>
        <dbReference type="Rhea" id="RHEA-COMP:10131"/>
        <dbReference type="Rhea" id="RHEA-COMP:10132"/>
        <dbReference type="Rhea" id="RHEA-COMP:13555"/>
        <dbReference type="Rhea" id="RHEA-COMP:13556"/>
        <dbReference type="ChEBI" id="CHEBI:29950"/>
        <dbReference type="ChEBI" id="CHEBI:82612"/>
        <dbReference type="ChEBI" id="CHEBI:137386"/>
        <dbReference type="ChEBI" id="CHEBI:137387"/>
        <dbReference type="EC" id="2.1.1.63"/>
    </reaction>
</comment>
<gene>
    <name evidence="10" type="primary">ogt</name>
    <name evidence="10" type="ORF">Pla110_31910</name>
</gene>
<dbReference type="EC" id="2.1.1.63" evidence="3"/>
<dbReference type="InterPro" id="IPR036388">
    <property type="entry name" value="WH-like_DNA-bd_sf"/>
</dbReference>
<feature type="domain" description="Methylated-DNA-[protein]-cysteine S-methyltransferase DNA binding" evidence="9">
    <location>
        <begin position="90"/>
        <end position="169"/>
    </location>
</feature>
<evidence type="ECO:0000256" key="8">
    <source>
        <dbReference type="ARBA" id="ARBA00049348"/>
    </source>
</evidence>
<dbReference type="Pfam" id="PF01035">
    <property type="entry name" value="DNA_binding_1"/>
    <property type="match status" value="1"/>
</dbReference>
<protein>
    <recommendedName>
        <fullName evidence="3">methylated-DNA--[protein]-cysteine S-methyltransferase</fullName>
        <ecNumber evidence="3">2.1.1.63</ecNumber>
    </recommendedName>
</protein>
<proteinExistence type="inferred from homology"/>
<dbReference type="Proteomes" id="UP000317178">
    <property type="component" value="Chromosome"/>
</dbReference>
<keyword evidence="11" id="KW-1185">Reference proteome</keyword>
<dbReference type="SUPFAM" id="SSF46767">
    <property type="entry name" value="Methylated DNA-protein cysteine methyltransferase, C-terminal domain"/>
    <property type="match status" value="1"/>
</dbReference>
<evidence type="ECO:0000259" key="9">
    <source>
        <dbReference type="Pfam" id="PF01035"/>
    </source>
</evidence>
<evidence type="ECO:0000256" key="6">
    <source>
        <dbReference type="ARBA" id="ARBA00022763"/>
    </source>
</evidence>
<sequence length="177" mass="19963">MLNYNVFDTDLGYWGFAGRDHQVQAVVIGHETEQSAADSLLEKVNRYEFVEAEFDDWYPELRRDLQKFAAGEMCSFEKVDLLLPEKLTHFQRKVLTQTRQLQYGQTITYQDLAERAGHPGAARAVGSVMANNLIPILIPCHRVLGTGRKLGGFSAPQGTLLKRDLLRMEDPALAVLL</sequence>
<evidence type="ECO:0000313" key="10">
    <source>
        <dbReference type="EMBL" id="QDU81450.1"/>
    </source>
</evidence>
<dbReference type="KEGG" id="plon:Pla110_31910"/>
<dbReference type="Gene3D" id="1.10.10.10">
    <property type="entry name" value="Winged helix-like DNA-binding domain superfamily/Winged helix DNA-binding domain"/>
    <property type="match status" value="1"/>
</dbReference>
<dbReference type="PANTHER" id="PTHR10815">
    <property type="entry name" value="METHYLATED-DNA--PROTEIN-CYSTEINE METHYLTRANSFERASE"/>
    <property type="match status" value="1"/>
</dbReference>
<dbReference type="OrthoDB" id="9783680at2"/>
<evidence type="ECO:0000256" key="3">
    <source>
        <dbReference type="ARBA" id="ARBA00011918"/>
    </source>
</evidence>
<reference evidence="10 11" key="1">
    <citation type="submission" date="2019-02" db="EMBL/GenBank/DDBJ databases">
        <title>Deep-cultivation of Planctomycetes and their phenomic and genomic characterization uncovers novel biology.</title>
        <authorList>
            <person name="Wiegand S."/>
            <person name="Jogler M."/>
            <person name="Boedeker C."/>
            <person name="Pinto D."/>
            <person name="Vollmers J."/>
            <person name="Rivas-Marin E."/>
            <person name="Kohn T."/>
            <person name="Peeters S.H."/>
            <person name="Heuer A."/>
            <person name="Rast P."/>
            <person name="Oberbeckmann S."/>
            <person name="Bunk B."/>
            <person name="Jeske O."/>
            <person name="Meyerdierks A."/>
            <person name="Storesund J.E."/>
            <person name="Kallscheuer N."/>
            <person name="Luecker S."/>
            <person name="Lage O.M."/>
            <person name="Pohl T."/>
            <person name="Merkel B.J."/>
            <person name="Hornburger P."/>
            <person name="Mueller R.-W."/>
            <person name="Bruemmer F."/>
            <person name="Labrenz M."/>
            <person name="Spormann A.M."/>
            <person name="Op den Camp H."/>
            <person name="Overmann J."/>
            <person name="Amann R."/>
            <person name="Jetten M.S.M."/>
            <person name="Mascher T."/>
            <person name="Medema M.H."/>
            <person name="Devos D.P."/>
            <person name="Kaster A.-K."/>
            <person name="Ovreas L."/>
            <person name="Rohde M."/>
            <person name="Galperin M.Y."/>
            <person name="Jogler C."/>
        </authorList>
    </citation>
    <scope>NUCLEOTIDE SEQUENCE [LARGE SCALE GENOMIC DNA]</scope>
    <source>
        <strain evidence="10 11">Pla110</strain>
    </source>
</reference>
<dbReference type="InterPro" id="IPR001497">
    <property type="entry name" value="MethylDNA_cys_MeTrfase_AS"/>
</dbReference>
<evidence type="ECO:0000256" key="2">
    <source>
        <dbReference type="ARBA" id="ARBA00008711"/>
    </source>
</evidence>
<accession>A0A518CQH0</accession>
<dbReference type="InterPro" id="IPR036217">
    <property type="entry name" value="MethylDNA_cys_MeTrfase_DNAb"/>
</dbReference>
<evidence type="ECO:0000256" key="1">
    <source>
        <dbReference type="ARBA" id="ARBA00001286"/>
    </source>
</evidence>
<evidence type="ECO:0000256" key="7">
    <source>
        <dbReference type="ARBA" id="ARBA00023204"/>
    </source>
</evidence>
<evidence type="ECO:0000313" key="11">
    <source>
        <dbReference type="Proteomes" id="UP000317178"/>
    </source>
</evidence>
<keyword evidence="5 10" id="KW-0808">Transferase</keyword>
<name>A0A518CQH0_9PLAN</name>
<dbReference type="FunFam" id="1.10.10.10:FF:000214">
    <property type="entry name" value="Methylated-DNA--protein-cysteine methyltransferase"/>
    <property type="match status" value="1"/>
</dbReference>
<organism evidence="10 11">
    <name type="scientific">Polystyrenella longa</name>
    <dbReference type="NCBI Taxonomy" id="2528007"/>
    <lineage>
        <taxon>Bacteria</taxon>
        <taxon>Pseudomonadati</taxon>
        <taxon>Planctomycetota</taxon>
        <taxon>Planctomycetia</taxon>
        <taxon>Planctomycetales</taxon>
        <taxon>Planctomycetaceae</taxon>
        <taxon>Polystyrenella</taxon>
    </lineage>
</organism>
<dbReference type="CDD" id="cd06445">
    <property type="entry name" value="ATase"/>
    <property type="match status" value="1"/>
</dbReference>
<dbReference type="GO" id="GO:0032259">
    <property type="term" value="P:methylation"/>
    <property type="evidence" value="ECO:0007669"/>
    <property type="project" value="UniProtKB-KW"/>
</dbReference>
<dbReference type="PANTHER" id="PTHR10815:SF13">
    <property type="entry name" value="METHYLATED-DNA--PROTEIN-CYSTEINE METHYLTRANSFERASE"/>
    <property type="match status" value="1"/>
</dbReference>
<dbReference type="GO" id="GO:0003908">
    <property type="term" value="F:methylated-DNA-[protein]-cysteine S-methyltransferase activity"/>
    <property type="evidence" value="ECO:0007669"/>
    <property type="project" value="UniProtKB-EC"/>
</dbReference>
<comment type="catalytic activity">
    <reaction evidence="8">
        <text>a 6-O-methyl-2'-deoxyguanosine in DNA + L-cysteinyl-[protein] = S-methyl-L-cysteinyl-[protein] + a 2'-deoxyguanosine in DNA</text>
        <dbReference type="Rhea" id="RHEA:24000"/>
        <dbReference type="Rhea" id="RHEA-COMP:10131"/>
        <dbReference type="Rhea" id="RHEA-COMP:10132"/>
        <dbReference type="Rhea" id="RHEA-COMP:11367"/>
        <dbReference type="Rhea" id="RHEA-COMP:11368"/>
        <dbReference type="ChEBI" id="CHEBI:29950"/>
        <dbReference type="ChEBI" id="CHEBI:82612"/>
        <dbReference type="ChEBI" id="CHEBI:85445"/>
        <dbReference type="ChEBI" id="CHEBI:85448"/>
        <dbReference type="EC" id="2.1.1.63"/>
    </reaction>
</comment>
<evidence type="ECO:0000256" key="5">
    <source>
        <dbReference type="ARBA" id="ARBA00022679"/>
    </source>
</evidence>
<evidence type="ECO:0000256" key="4">
    <source>
        <dbReference type="ARBA" id="ARBA00022603"/>
    </source>
</evidence>
<keyword evidence="4 10" id="KW-0489">Methyltransferase</keyword>
<dbReference type="RefSeq" id="WP_144996803.1">
    <property type="nucleotide sequence ID" value="NZ_CP036281.1"/>
</dbReference>
<dbReference type="PROSITE" id="PS00374">
    <property type="entry name" value="MGMT"/>
    <property type="match status" value="1"/>
</dbReference>